<reference evidence="2" key="1">
    <citation type="submission" date="2016-12" db="EMBL/GenBank/DDBJ databases">
        <title>Complete Genome Sequence of Beggiatoa leptomitiformis D-401.</title>
        <authorList>
            <person name="Fomenkov A."/>
            <person name="Vincze T."/>
            <person name="Grabovich M."/>
            <person name="Anton B.P."/>
            <person name="Dubinina G."/>
            <person name="Orlova M."/>
            <person name="Belousova E."/>
            <person name="Roberts R.J."/>
        </authorList>
    </citation>
    <scope>NUCLEOTIDE SEQUENCE [LARGE SCALE GENOMIC DNA]</scope>
    <source>
        <strain evidence="2">D-401</strain>
    </source>
</reference>
<sequence length="131" mass="14594">MNQTYNPITSPLELPVQTLKIQCVAQQPLRWVHQEGSTPSTTLAGGFGRAVWQLCALGESACEINAKGEPVCQQPEPCLVHCLYKPYSMVHRRDFARPVFLFSPTFEQQDKDGACRLSGLQPYAPMQAIET</sequence>
<evidence type="ECO:0000313" key="2">
    <source>
        <dbReference type="Proteomes" id="UP000234271"/>
    </source>
</evidence>
<accession>A0A2N9YDQ8</accession>
<dbReference type="OrthoDB" id="9971616at2"/>
<dbReference type="Proteomes" id="UP000234271">
    <property type="component" value="Chromosome"/>
</dbReference>
<dbReference type="EMBL" id="CP018889">
    <property type="protein sequence ID" value="AUI68621.1"/>
    <property type="molecule type" value="Genomic_DNA"/>
</dbReference>
<gene>
    <name evidence="1" type="ORF">BLE401_07825</name>
</gene>
<proteinExistence type="predicted"/>
<dbReference type="RefSeq" id="WP_062154667.1">
    <property type="nucleotide sequence ID" value="NZ_CP012373.2"/>
</dbReference>
<evidence type="ECO:0000313" key="1">
    <source>
        <dbReference type="EMBL" id="AUI68621.1"/>
    </source>
</evidence>
<protein>
    <submittedName>
        <fullName evidence="1">Uncharacterized protein</fullName>
    </submittedName>
</protein>
<organism evidence="1 2">
    <name type="scientific">Beggiatoa leptomitoformis</name>
    <dbReference type="NCBI Taxonomy" id="288004"/>
    <lineage>
        <taxon>Bacteria</taxon>
        <taxon>Pseudomonadati</taxon>
        <taxon>Pseudomonadota</taxon>
        <taxon>Gammaproteobacteria</taxon>
        <taxon>Thiotrichales</taxon>
        <taxon>Thiotrichaceae</taxon>
        <taxon>Beggiatoa</taxon>
    </lineage>
</organism>
<name>A0A2N9YDQ8_9GAMM</name>
<dbReference type="KEGG" id="blep:AL038_16420"/>
<dbReference type="AlphaFoldDB" id="A0A2N9YDQ8"/>
<keyword evidence="2" id="KW-1185">Reference proteome</keyword>